<evidence type="ECO:0000313" key="8">
    <source>
        <dbReference type="EMBL" id="QDZ16264.1"/>
    </source>
</evidence>
<dbReference type="PANTHER" id="PTHR43229:SF2">
    <property type="entry name" value="NODULATION PROTEIN J"/>
    <property type="match status" value="1"/>
</dbReference>
<keyword evidence="3 6" id="KW-1133">Transmembrane helix</keyword>
<evidence type="ECO:0000256" key="1">
    <source>
        <dbReference type="ARBA" id="ARBA00004141"/>
    </source>
</evidence>
<dbReference type="AlphaFoldDB" id="A0A5B8M8B1"/>
<feature type="transmembrane region" description="Helical" evidence="6">
    <location>
        <begin position="185"/>
        <end position="203"/>
    </location>
</feature>
<comment type="subcellular location">
    <subcellularLocation>
        <location evidence="6">Cell membrane</location>
        <topology evidence="6">Multi-pass membrane protein</topology>
    </subcellularLocation>
    <subcellularLocation>
        <location evidence="1">Membrane</location>
        <topology evidence="1">Multi-pass membrane protein</topology>
    </subcellularLocation>
</comment>
<protein>
    <recommendedName>
        <fullName evidence="6">Transport permease protein</fullName>
    </recommendedName>
</protein>
<gene>
    <name evidence="8" type="ORF">FPZ11_17195</name>
</gene>
<feature type="transmembrane region" description="Helical" evidence="6">
    <location>
        <begin position="151"/>
        <end position="173"/>
    </location>
</feature>
<name>A0A5B8M8B1_9MICO</name>
<feature type="transmembrane region" description="Helical" evidence="6">
    <location>
        <begin position="71"/>
        <end position="96"/>
    </location>
</feature>
<dbReference type="EMBL" id="CP042305">
    <property type="protein sequence ID" value="QDZ16264.1"/>
    <property type="molecule type" value="Genomic_DNA"/>
</dbReference>
<sequence>MTPIAESRTVRPFGAFNLTYLWIELKRKLRNRRTLVLTLVFPVALYLLVGYPQRNVPLTSTPVDQGGISVAAYLMVSMALYGAMMSATAAGGSVAIERTQGWSRQLRLTPVSPVANVATKIVAGLVVGLIAVLATFAVGAITGVRMPVQDWLLAGLAVWLLGTLVFTALGLMIGYLVPSENAMQFVSLAIVLLSFVGGLFIPVSQMPDVMREIAVWTPVYGIGELGRAPLTGEAFNVLALLNAIAWLAVFAAGTALLFRRDTRRG</sequence>
<dbReference type="PANTHER" id="PTHR43229">
    <property type="entry name" value="NODULATION PROTEIN J"/>
    <property type="match status" value="1"/>
</dbReference>
<evidence type="ECO:0000259" key="7">
    <source>
        <dbReference type="PROSITE" id="PS51012"/>
    </source>
</evidence>
<evidence type="ECO:0000256" key="2">
    <source>
        <dbReference type="ARBA" id="ARBA00022692"/>
    </source>
</evidence>
<keyword evidence="4 6" id="KW-0472">Membrane</keyword>
<dbReference type="InterPro" id="IPR013525">
    <property type="entry name" value="ABC2_TM"/>
</dbReference>
<dbReference type="InterPro" id="IPR047817">
    <property type="entry name" value="ABC2_TM_bact-type"/>
</dbReference>
<keyword evidence="6" id="KW-1003">Cell membrane</keyword>
<dbReference type="PROSITE" id="PS51012">
    <property type="entry name" value="ABC_TM2"/>
    <property type="match status" value="1"/>
</dbReference>
<keyword evidence="2 6" id="KW-0812">Transmembrane</keyword>
<dbReference type="GO" id="GO:0046677">
    <property type="term" value="P:response to antibiotic"/>
    <property type="evidence" value="ECO:0007669"/>
    <property type="project" value="UniProtKB-KW"/>
</dbReference>
<evidence type="ECO:0000313" key="9">
    <source>
        <dbReference type="Proteomes" id="UP000320216"/>
    </source>
</evidence>
<dbReference type="OrthoDB" id="63188at2"/>
<comment type="similarity">
    <text evidence="6">Belongs to the ABC-2 integral membrane protein family.</text>
</comment>
<dbReference type="GO" id="GO:0140359">
    <property type="term" value="F:ABC-type transporter activity"/>
    <property type="evidence" value="ECO:0007669"/>
    <property type="project" value="InterPro"/>
</dbReference>
<evidence type="ECO:0000256" key="3">
    <source>
        <dbReference type="ARBA" id="ARBA00022989"/>
    </source>
</evidence>
<feature type="transmembrane region" description="Helical" evidence="6">
    <location>
        <begin position="117"/>
        <end position="139"/>
    </location>
</feature>
<dbReference type="Pfam" id="PF01061">
    <property type="entry name" value="ABC2_membrane"/>
    <property type="match status" value="1"/>
</dbReference>
<dbReference type="PIRSF" id="PIRSF006648">
    <property type="entry name" value="DrrB"/>
    <property type="match status" value="1"/>
</dbReference>
<feature type="transmembrane region" description="Helical" evidence="6">
    <location>
        <begin position="234"/>
        <end position="258"/>
    </location>
</feature>
<keyword evidence="5" id="KW-0046">Antibiotic resistance</keyword>
<keyword evidence="6" id="KW-0813">Transport</keyword>
<feature type="transmembrane region" description="Helical" evidence="6">
    <location>
        <begin position="34"/>
        <end position="51"/>
    </location>
</feature>
<dbReference type="InterPro" id="IPR051784">
    <property type="entry name" value="Nod_factor_ABC_transporter"/>
</dbReference>
<evidence type="ECO:0000256" key="5">
    <source>
        <dbReference type="ARBA" id="ARBA00023251"/>
    </source>
</evidence>
<dbReference type="RefSeq" id="WP_146322268.1">
    <property type="nucleotide sequence ID" value="NZ_CP042305.1"/>
</dbReference>
<dbReference type="KEGG" id="huw:FPZ11_17195"/>
<dbReference type="GO" id="GO:0043190">
    <property type="term" value="C:ATP-binding cassette (ABC) transporter complex"/>
    <property type="evidence" value="ECO:0007669"/>
    <property type="project" value="InterPro"/>
</dbReference>
<dbReference type="PRINTS" id="PR00164">
    <property type="entry name" value="ABC2TRNSPORT"/>
</dbReference>
<evidence type="ECO:0000256" key="4">
    <source>
        <dbReference type="ARBA" id="ARBA00023136"/>
    </source>
</evidence>
<accession>A0A5B8M8B1</accession>
<organism evidence="8 9">
    <name type="scientific">Humibacter ginsenosidimutans</name>
    <dbReference type="NCBI Taxonomy" id="2599293"/>
    <lineage>
        <taxon>Bacteria</taxon>
        <taxon>Bacillati</taxon>
        <taxon>Actinomycetota</taxon>
        <taxon>Actinomycetes</taxon>
        <taxon>Micrococcales</taxon>
        <taxon>Microbacteriaceae</taxon>
        <taxon>Humibacter</taxon>
    </lineage>
</organism>
<evidence type="ECO:0000256" key="6">
    <source>
        <dbReference type="RuleBase" id="RU361157"/>
    </source>
</evidence>
<keyword evidence="9" id="KW-1185">Reference proteome</keyword>
<feature type="domain" description="ABC transmembrane type-2" evidence="7">
    <location>
        <begin position="33"/>
        <end position="261"/>
    </location>
</feature>
<reference evidence="8 9" key="1">
    <citation type="submission" date="2019-07" db="EMBL/GenBank/DDBJ databases">
        <title>Full genome sequence of Humibacter sp. WJ7-1.</title>
        <authorList>
            <person name="Im W.-T."/>
        </authorList>
    </citation>
    <scope>NUCLEOTIDE SEQUENCE [LARGE SCALE GENOMIC DNA]</scope>
    <source>
        <strain evidence="8 9">WJ7-1</strain>
    </source>
</reference>
<dbReference type="Proteomes" id="UP000320216">
    <property type="component" value="Chromosome"/>
</dbReference>
<dbReference type="InterPro" id="IPR000412">
    <property type="entry name" value="ABC_2_transport"/>
</dbReference>
<proteinExistence type="inferred from homology"/>